<accession>A0A318P4Y1</accession>
<proteinExistence type="predicted"/>
<evidence type="ECO:0000313" key="1">
    <source>
        <dbReference type="EMBL" id="PYD37173.1"/>
    </source>
</evidence>
<dbReference type="InterPro" id="IPR013320">
    <property type="entry name" value="ConA-like_dom_sf"/>
</dbReference>
<comment type="caution">
    <text evidence="1">The sequence shown here is derived from an EMBL/GenBank/DDBJ whole genome shotgun (WGS) entry which is preliminary data.</text>
</comment>
<organism evidence="1 2">
    <name type="scientific">Serratia plymuthica</name>
    <dbReference type="NCBI Taxonomy" id="82996"/>
    <lineage>
        <taxon>Bacteria</taxon>
        <taxon>Pseudomonadati</taxon>
        <taxon>Pseudomonadota</taxon>
        <taxon>Gammaproteobacteria</taxon>
        <taxon>Enterobacterales</taxon>
        <taxon>Yersiniaceae</taxon>
        <taxon>Serratia</taxon>
    </lineage>
</organism>
<reference evidence="1 2" key="1">
    <citation type="submission" date="2017-11" db="EMBL/GenBank/DDBJ databases">
        <title>Genome sequence of the oocydin A producing rhizobacterium Serratia plymuthica 4Rx5.</title>
        <authorList>
            <person name="Matilla M.A."/>
            <person name="Udaondo Z."/>
            <person name="Salmond G.P.C."/>
        </authorList>
    </citation>
    <scope>NUCLEOTIDE SEQUENCE [LARGE SCALE GENOMIC DNA]</scope>
    <source>
        <strain evidence="1 2">4Rx5</strain>
    </source>
</reference>
<evidence type="ECO:0000313" key="2">
    <source>
        <dbReference type="Proteomes" id="UP000248196"/>
    </source>
</evidence>
<protein>
    <submittedName>
        <fullName evidence="1">Uncharacterized protein</fullName>
    </submittedName>
</protein>
<name>A0A318P4Y1_SERPL</name>
<dbReference type="Proteomes" id="UP000248196">
    <property type="component" value="Unassembled WGS sequence"/>
</dbReference>
<gene>
    <name evidence="1" type="ORF">CT690_19905</name>
</gene>
<dbReference type="RefSeq" id="WP_020453927.1">
    <property type="nucleotide sequence ID" value="NZ_PESE01000007.1"/>
</dbReference>
<sequence>MTDLVDLGITIVSNNSRAISRAKSVTTPIMRGLEYLNFYCGDTGNLTRNLVRGKPPGRVIGKPVPHGAYTTFNSSTNYIDSGVAQTDSMTMICLARAPDPKEESALMSNFNGTAPGGGTSQGTGMMFRPNQFYYNNAVVNADGSKSLFQSSLPYNPGTWALAECRSSPQLNGGNVWLNQDGASNAVAYGLPAGARVDIGGNIMIGSLGGLLGSVNGKPSNIGMGAIFSVALTADEVARFRAWVREVLKYQFDWTPF</sequence>
<dbReference type="SUPFAM" id="SSF49899">
    <property type="entry name" value="Concanavalin A-like lectins/glucanases"/>
    <property type="match status" value="1"/>
</dbReference>
<dbReference type="AlphaFoldDB" id="A0A318P4Y1"/>
<dbReference type="EMBL" id="PESE01000007">
    <property type="protein sequence ID" value="PYD37173.1"/>
    <property type="molecule type" value="Genomic_DNA"/>
</dbReference>